<dbReference type="Proteomes" id="UP000239936">
    <property type="component" value="Unassembled WGS sequence"/>
</dbReference>
<dbReference type="InterPro" id="IPR003615">
    <property type="entry name" value="HNH_nuc"/>
</dbReference>
<keyword evidence="2" id="KW-0540">Nuclease</keyword>
<dbReference type="NCBIfam" id="NF040563">
    <property type="entry name" value="guided_IscB"/>
    <property type="match status" value="1"/>
</dbReference>
<accession>A0A2S7XMH0</accession>
<name>A0A2S7XMH0_9GAMM</name>
<dbReference type="InterPro" id="IPR047693">
    <property type="entry name" value="RNA-guided_IscB-like"/>
</dbReference>
<dbReference type="SMART" id="SM00507">
    <property type="entry name" value="HNHc"/>
    <property type="match status" value="1"/>
</dbReference>
<sequence length="443" mass="49971">MAVFVLDKRQQPLMPCSEKKARLLLSRGRAVVARLVPFTIRLKDRVGGAVQPVRIKLDPGSKTTGLALVRETEAIDPETGNTTRRAAVLWLGELTHRGQQISEALTARRQMRRRRRSANLRHREPRFHNRTKPVGWLAPSLRHRVETTQNWVKRLRDLAPVTAISLELVRFDMQQMQNPEISGVEYQRGTLAGYEVREYLLEKWQRQCVYCGAKNVPLQIEHIQPRASGGSNRISNLALACASCNQKKGSQPIAEFLNKKPEVLRRIQAQAKKPLRDAAAVNSTRWALFNALNAIGIPVETGSGGLTQFNRSRLNIPKTHALDAACVGKIDTLTGWQCPILAIKATGRGLYQRAQLDCFGFPRSHRTRRKRIYGFQTGDRVIARVLKGKNAGVHIGRVAIRATGRFNLQTAERLIQSISHRCCTVIQRADGYSYTHQKTLLRR</sequence>
<dbReference type="InterPro" id="IPR025938">
    <property type="entry name" value="RRXRR_dom"/>
</dbReference>
<dbReference type="InterPro" id="IPR002711">
    <property type="entry name" value="HNH"/>
</dbReference>
<organism evidence="2 3">
    <name type="scientific">Chromatium okenii</name>
    <dbReference type="NCBI Taxonomy" id="61644"/>
    <lineage>
        <taxon>Bacteria</taxon>
        <taxon>Pseudomonadati</taxon>
        <taxon>Pseudomonadota</taxon>
        <taxon>Gammaproteobacteria</taxon>
        <taxon>Chromatiales</taxon>
        <taxon>Chromatiaceae</taxon>
        <taxon>Chromatium</taxon>
    </lineage>
</organism>
<reference evidence="2 3" key="1">
    <citation type="submission" date="2018-01" db="EMBL/GenBank/DDBJ databases">
        <title>The complete genome sequence of Chromatium okenii LaCa, a purple sulfur bacterium with a turbulent life.</title>
        <authorList>
            <person name="Luedin S.M."/>
            <person name="Liechti N."/>
            <person name="Storelli N."/>
            <person name="Danza F."/>
            <person name="Wittwer M."/>
            <person name="Pothier J.F."/>
            <person name="Tonolla M.A."/>
        </authorList>
    </citation>
    <scope>NUCLEOTIDE SEQUENCE [LARGE SCALE GENOMIC DNA]</scope>
    <source>
        <strain evidence="2 3">LaCa</strain>
    </source>
</reference>
<dbReference type="InterPro" id="IPR052892">
    <property type="entry name" value="NA-targeting_endonuclease"/>
</dbReference>
<protein>
    <submittedName>
        <fullName evidence="2">HNH endonuclease</fullName>
    </submittedName>
</protein>
<dbReference type="AlphaFoldDB" id="A0A2S7XMH0"/>
<comment type="caution">
    <text evidence="2">The sequence shown here is derived from an EMBL/GenBank/DDBJ whole genome shotgun (WGS) entry which is preliminary data.</text>
</comment>
<dbReference type="Pfam" id="PF14239">
    <property type="entry name" value="RRXRR"/>
    <property type="match status" value="1"/>
</dbReference>
<keyword evidence="2" id="KW-0378">Hydrolase</keyword>
<dbReference type="RefSeq" id="WP_105074898.1">
    <property type="nucleotide sequence ID" value="NZ_JAFLKP010000126.1"/>
</dbReference>
<dbReference type="EMBL" id="PPGH01000038">
    <property type="protein sequence ID" value="PQJ94929.1"/>
    <property type="molecule type" value="Genomic_DNA"/>
</dbReference>
<dbReference type="CDD" id="cd00085">
    <property type="entry name" value="HNHc"/>
    <property type="match status" value="1"/>
</dbReference>
<dbReference type="GO" id="GO:0004519">
    <property type="term" value="F:endonuclease activity"/>
    <property type="evidence" value="ECO:0007669"/>
    <property type="project" value="UniProtKB-KW"/>
</dbReference>
<keyword evidence="2" id="KW-0255">Endonuclease</keyword>
<evidence type="ECO:0000313" key="3">
    <source>
        <dbReference type="Proteomes" id="UP000239936"/>
    </source>
</evidence>
<dbReference type="PANTHER" id="PTHR33877">
    <property type="entry name" value="SLL1193 PROTEIN"/>
    <property type="match status" value="1"/>
</dbReference>
<dbReference type="Pfam" id="PF01844">
    <property type="entry name" value="HNH"/>
    <property type="match status" value="1"/>
</dbReference>
<keyword evidence="3" id="KW-1185">Reference proteome</keyword>
<dbReference type="PANTHER" id="PTHR33877:SF2">
    <property type="entry name" value="OS07G0170200 PROTEIN"/>
    <property type="match status" value="1"/>
</dbReference>
<dbReference type="GO" id="GO:0008270">
    <property type="term" value="F:zinc ion binding"/>
    <property type="evidence" value="ECO:0007669"/>
    <property type="project" value="InterPro"/>
</dbReference>
<dbReference type="GO" id="GO:0003676">
    <property type="term" value="F:nucleic acid binding"/>
    <property type="evidence" value="ECO:0007669"/>
    <property type="project" value="InterPro"/>
</dbReference>
<dbReference type="OrthoDB" id="9802901at2"/>
<dbReference type="Gene3D" id="1.10.30.50">
    <property type="match status" value="1"/>
</dbReference>
<evidence type="ECO:0000313" key="2">
    <source>
        <dbReference type="EMBL" id="PQJ94929.1"/>
    </source>
</evidence>
<proteinExistence type="predicted"/>
<gene>
    <name evidence="2" type="ORF">CXB77_17550</name>
</gene>
<feature type="domain" description="HNH nuclease" evidence="1">
    <location>
        <begin position="195"/>
        <end position="246"/>
    </location>
</feature>
<evidence type="ECO:0000259" key="1">
    <source>
        <dbReference type="SMART" id="SM00507"/>
    </source>
</evidence>